<feature type="domain" description="Nucleoporin POM152 first Ig-like" evidence="5">
    <location>
        <begin position="196"/>
        <end position="354"/>
    </location>
</feature>
<dbReference type="Pfam" id="PF24097">
    <property type="entry name" value="TMD_POM152"/>
    <property type="match status" value="1"/>
</dbReference>
<organism evidence="7 8">
    <name type="scientific">Kockovaella imperatae</name>
    <dbReference type="NCBI Taxonomy" id="4999"/>
    <lineage>
        <taxon>Eukaryota</taxon>
        <taxon>Fungi</taxon>
        <taxon>Dikarya</taxon>
        <taxon>Basidiomycota</taxon>
        <taxon>Agaricomycotina</taxon>
        <taxon>Tremellomycetes</taxon>
        <taxon>Tremellales</taxon>
        <taxon>Cuniculitremaceae</taxon>
        <taxon>Kockovaella</taxon>
    </lineage>
</organism>
<dbReference type="InParanoid" id="A0A1Y1UDR3"/>
<dbReference type="Pfam" id="PF24312">
    <property type="entry name" value="Ig-like_POM152"/>
    <property type="match status" value="2"/>
</dbReference>
<dbReference type="GO" id="GO:0070762">
    <property type="term" value="C:nuclear pore transmembrane ring"/>
    <property type="evidence" value="ECO:0007669"/>
    <property type="project" value="TreeGrafter"/>
</dbReference>
<evidence type="ECO:0000256" key="1">
    <source>
        <dbReference type="SAM" id="MobiDB-lite"/>
    </source>
</evidence>
<dbReference type="Pfam" id="PF24519">
    <property type="entry name" value="Ig-like_Pom152_1"/>
    <property type="match status" value="1"/>
</dbReference>
<evidence type="ECO:0000259" key="2">
    <source>
        <dbReference type="Pfam" id="PF23664"/>
    </source>
</evidence>
<dbReference type="InterPro" id="IPR056544">
    <property type="entry name" value="Ig_POM152"/>
</dbReference>
<dbReference type="PANTHER" id="PTHR28206">
    <property type="entry name" value="NUCLEOPORIN POM152"/>
    <property type="match status" value="1"/>
</dbReference>
<evidence type="ECO:0000259" key="4">
    <source>
        <dbReference type="Pfam" id="PF24312"/>
    </source>
</evidence>
<evidence type="ECO:0000313" key="8">
    <source>
        <dbReference type="Proteomes" id="UP000193218"/>
    </source>
</evidence>
<dbReference type="GO" id="GO:0006999">
    <property type="term" value="P:nuclear pore organization"/>
    <property type="evidence" value="ECO:0007669"/>
    <property type="project" value="TreeGrafter"/>
</dbReference>
<dbReference type="InterPro" id="IPR056543">
    <property type="entry name" value="Ig-like_POM152_9th"/>
</dbReference>
<dbReference type="InterPro" id="IPR056540">
    <property type="entry name" value="TMD_POM152"/>
</dbReference>
<evidence type="ECO:0000259" key="3">
    <source>
        <dbReference type="Pfam" id="PF24097"/>
    </source>
</evidence>
<feature type="domain" description="Nucleoporin POM152 immunoglobulin-like" evidence="2">
    <location>
        <begin position="583"/>
        <end position="683"/>
    </location>
</feature>
<accession>A0A1Y1UDR3</accession>
<feature type="region of interest" description="Disordered" evidence="1">
    <location>
        <begin position="237"/>
        <end position="279"/>
    </location>
</feature>
<feature type="domain" description="Nucleoporin POM152 immunoglobulin-like" evidence="2">
    <location>
        <begin position="902"/>
        <end position="972"/>
    </location>
</feature>
<dbReference type="GO" id="GO:0017056">
    <property type="term" value="F:structural constituent of nuclear pore"/>
    <property type="evidence" value="ECO:0007669"/>
    <property type="project" value="InterPro"/>
</dbReference>
<dbReference type="InterPro" id="IPR037701">
    <property type="entry name" value="Pom152"/>
</dbReference>
<dbReference type="EMBL" id="NBSH01000011">
    <property type="protein sequence ID" value="ORX35215.1"/>
    <property type="molecule type" value="Genomic_DNA"/>
</dbReference>
<reference evidence="7 8" key="1">
    <citation type="submission" date="2017-03" db="EMBL/GenBank/DDBJ databases">
        <title>Widespread Adenine N6-methylation of Active Genes in Fungi.</title>
        <authorList>
            <consortium name="DOE Joint Genome Institute"/>
            <person name="Mondo S.J."/>
            <person name="Dannebaum R.O."/>
            <person name="Kuo R.C."/>
            <person name="Louie K.B."/>
            <person name="Bewick A.J."/>
            <person name="Labutti K."/>
            <person name="Haridas S."/>
            <person name="Kuo A."/>
            <person name="Salamov A."/>
            <person name="Ahrendt S.R."/>
            <person name="Lau R."/>
            <person name="Bowen B.P."/>
            <person name="Lipzen A."/>
            <person name="Sullivan W."/>
            <person name="Andreopoulos W.B."/>
            <person name="Clum A."/>
            <person name="Lindquist E."/>
            <person name="Daum C."/>
            <person name="Northen T.R."/>
            <person name="Ramamoorthy G."/>
            <person name="Schmitz R.J."/>
            <person name="Gryganskyi A."/>
            <person name="Culley D."/>
            <person name="Magnuson J."/>
            <person name="James T.Y."/>
            <person name="O'Malley M.A."/>
            <person name="Stajich J.E."/>
            <person name="Spatafora J.W."/>
            <person name="Visel A."/>
            <person name="Grigoriev I.V."/>
        </authorList>
    </citation>
    <scope>NUCLEOTIDE SEQUENCE [LARGE SCALE GENOMIC DNA]</scope>
    <source>
        <strain evidence="7 8">NRRL Y-17943</strain>
    </source>
</reference>
<protein>
    <recommendedName>
        <fullName evidence="9">Nucleoporin Pom152</fullName>
    </recommendedName>
</protein>
<sequence>MSSAAGSSVTFKSDSPFKRPSSTPRAVAPPSSSSHNPAQAPTLIPTSWLAPYEQRRLFFAIFGLIEVIKIWDIIAPYLTSNIEPTWSSAFRVRGWWTAGGWTVSEVLIFAAVSLLRIPMLSPSPKQLVQLSGLILLWNTVCWFVAEPGSFFTSIHLIGPAALGGEWYWSWWYSLRRWREPPHLEGRHMIRLRPFSTATLNPLSLSYCIPPDSTQPLYVPIVFNNSVPDEISYYSRSLSDGTHSTKTVAGSSLKRSSSHRPHLRIANSPAGSPVEDDEDPVVDPLSAVVLRAKANNEIAKLPSVKPADSLTLIPPDLLSTQSVLYLPVDKPSIIHLKHAIDKLGDRFHITPQKEAVIVECPSADETDQSGRLIKIGKSKTPSPEQRCVGEDEIIYFNARGAGTLKANWRKRSGEGQMISGTIEGIQDDSIASDEMSLIPRERITKTHSVPIRVVHDRPGQFAVSLTSITDSLHNNYVPGPASERIFNVLPRPMAKFDCKQSRELLVGQTTTLPLLLAGIGEQPSDLLYTFHPVDGSPEEKSIKVARRGEVIVVSQPGSYVLQSISGPCKGDIMEPSSCRVQLIPPPAVELSMTTLHECAMDVGVTVGFEFTGSAPFMVEYTEKRQNGKSINKSARFNGHTGEIVLQPDQEGQYTYTFNHLTDAKYKQVKLDKPPIEQTVHPLANVELLGPKKRKLFACSGNEVELEFEAKGADPLHLTYLESWAGKSRNTTIHIPARRQKIMVTLPPELSAERGGSGRYSVSLLSITDGNGCSRKLSVPTVDVDIDRQKPTARFANIDDVIMTEGESHRAALRLTGMAPWSILYDTDGGSPQRVSVHDPNGFLNLARKGRYRLLEVRDENCQGDISQTASSFNIDFKPRPSFSFQPSANVILDGQIWRHPGTCAGEEEDVPLLFSGQAPFELAYRYTSEGKTSRHSLKSAPSRASLQLSSEPGHHRYDFLEAKDLNYPSTRLSLVLEHDVYGRPSASFTKPNSRPMCLDGLLQGDAKIRLLGKAPFTLELGVRRPASSRLETFTLPLTSNEWTMDLPLTVKDAGRHEIHILSVSDASGCEQDVKDSDVRSTTMDVVESARIVPVTQVQDLCAGDTLDFLLQGKAPWTVEYEWLGKKHKVTSSSSQFSRYAEEPGTFIVKSVALKDNQCKREISDLKRRVHPLPSVKVQEGVAHLREGDDPASFSVTFEGTPPFSFTYTRSEMVGSRSKIVETQTVSDIMKFSYTISSTSPGDYEVVSVTDKYCRYPRVTRDGS</sequence>
<name>A0A1Y1UDR3_9TREE</name>
<dbReference type="AlphaFoldDB" id="A0A1Y1UDR3"/>
<feature type="domain" description="Nucleoporin POM152 ninth Ig-like" evidence="6">
    <location>
        <begin position="1089"/>
        <end position="1160"/>
    </location>
</feature>
<feature type="compositionally biased region" description="Polar residues" evidence="1">
    <location>
        <begin position="237"/>
        <end position="254"/>
    </location>
</feature>
<dbReference type="RefSeq" id="XP_021869405.1">
    <property type="nucleotide sequence ID" value="XM_022016469.1"/>
</dbReference>
<keyword evidence="8" id="KW-1185">Reference proteome</keyword>
<evidence type="ECO:0000259" key="5">
    <source>
        <dbReference type="Pfam" id="PF24519"/>
    </source>
</evidence>
<dbReference type="Pfam" id="PF24527">
    <property type="entry name" value="Ig-like_Pom152_9"/>
    <property type="match status" value="1"/>
</dbReference>
<evidence type="ECO:0008006" key="9">
    <source>
        <dbReference type="Google" id="ProtNLM"/>
    </source>
</evidence>
<comment type="caution">
    <text evidence="7">The sequence shown here is derived from an EMBL/GenBank/DDBJ whole genome shotgun (WGS) entry which is preliminary data.</text>
</comment>
<feature type="domain" description="Nucleoporin POM152 Ig-like" evidence="4">
    <location>
        <begin position="788"/>
        <end position="869"/>
    </location>
</feature>
<dbReference type="FunCoup" id="A0A1Y1UDR3">
    <property type="interactions" value="62"/>
</dbReference>
<evidence type="ECO:0000259" key="6">
    <source>
        <dbReference type="Pfam" id="PF24527"/>
    </source>
</evidence>
<feature type="domain" description="Nucleoporin POM152 N-terminal transmembrane" evidence="3">
    <location>
        <begin position="53"/>
        <end position="144"/>
    </location>
</feature>
<dbReference type="PANTHER" id="PTHR28206:SF1">
    <property type="entry name" value="NUCLEOPORIN POM152"/>
    <property type="match status" value="1"/>
</dbReference>
<feature type="compositionally biased region" description="Polar residues" evidence="1">
    <location>
        <begin position="20"/>
        <end position="39"/>
    </location>
</feature>
<dbReference type="InterPro" id="IPR056541">
    <property type="entry name" value="Ig-like_POM152"/>
</dbReference>
<feature type="region of interest" description="Disordered" evidence="1">
    <location>
        <begin position="1"/>
        <end position="39"/>
    </location>
</feature>
<dbReference type="OrthoDB" id="5529162at2759"/>
<proteinExistence type="predicted"/>
<dbReference type="STRING" id="4999.A0A1Y1UDR3"/>
<dbReference type="Proteomes" id="UP000193218">
    <property type="component" value="Unassembled WGS sequence"/>
</dbReference>
<dbReference type="Pfam" id="PF23664">
    <property type="entry name" value="Ig_Pom152"/>
    <property type="match status" value="2"/>
</dbReference>
<gene>
    <name evidence="7" type="ORF">BD324DRAFT_631845</name>
</gene>
<evidence type="ECO:0000313" key="7">
    <source>
        <dbReference type="EMBL" id="ORX35215.1"/>
    </source>
</evidence>
<feature type="domain" description="Nucleoporin POM152 Ig-like" evidence="4">
    <location>
        <begin position="490"/>
        <end position="577"/>
    </location>
</feature>
<dbReference type="GO" id="GO:0006606">
    <property type="term" value="P:protein import into nucleus"/>
    <property type="evidence" value="ECO:0007669"/>
    <property type="project" value="TreeGrafter"/>
</dbReference>
<dbReference type="InterPro" id="IPR056542">
    <property type="entry name" value="Ig-like_POM152_1st"/>
</dbReference>
<dbReference type="GeneID" id="33558278"/>
<feature type="compositionally biased region" description="Polar residues" evidence="1">
    <location>
        <begin position="1"/>
        <end position="13"/>
    </location>
</feature>